<dbReference type="EMBL" id="CASHSV030000716">
    <property type="protein sequence ID" value="CAJ2672604.1"/>
    <property type="molecule type" value="Genomic_DNA"/>
</dbReference>
<accession>A0ACB0LSY3</accession>
<evidence type="ECO:0000313" key="2">
    <source>
        <dbReference type="Proteomes" id="UP001177021"/>
    </source>
</evidence>
<keyword evidence="2" id="KW-1185">Reference proteome</keyword>
<reference evidence="1" key="1">
    <citation type="submission" date="2023-10" db="EMBL/GenBank/DDBJ databases">
        <authorList>
            <person name="Rodriguez Cubillos JULIANA M."/>
            <person name="De Vega J."/>
        </authorList>
    </citation>
    <scope>NUCLEOTIDE SEQUENCE</scope>
</reference>
<evidence type="ECO:0000313" key="1">
    <source>
        <dbReference type="EMBL" id="CAJ2672604.1"/>
    </source>
</evidence>
<sequence length="313" mass="34529">MASRQPRHVEEIKVTTEHNPSATSNQQQQHNDDNRGVIGSVMKAVHDTYENAREAVVGKRDPATTEEVHVFDNDNDLVSGGGEVRDISANKSRGVYDATKEKTNEYADYTAEKAKEAKNKAGEYKDYAAEKAKEGKDATMNKMGEYKDYTAEKAKEGKDNTAWKIGEMKDSAVDAAKRAMGYLGDKKEETKEKTAETAEAAKQKTAETTEAAKQKTAETTEAAKQKTAEAKDKTKEMMSGAEEEARRRKDKGFGEETWRRGNEGVIRTEDTRTGTVAGRLKAADQMTGQTFNDVGPLDDEGVTRVGLLDIKKK</sequence>
<proteinExistence type="predicted"/>
<dbReference type="Proteomes" id="UP001177021">
    <property type="component" value="Unassembled WGS sequence"/>
</dbReference>
<organism evidence="1 2">
    <name type="scientific">Trifolium pratense</name>
    <name type="common">Red clover</name>
    <dbReference type="NCBI Taxonomy" id="57577"/>
    <lineage>
        <taxon>Eukaryota</taxon>
        <taxon>Viridiplantae</taxon>
        <taxon>Streptophyta</taxon>
        <taxon>Embryophyta</taxon>
        <taxon>Tracheophyta</taxon>
        <taxon>Spermatophyta</taxon>
        <taxon>Magnoliopsida</taxon>
        <taxon>eudicotyledons</taxon>
        <taxon>Gunneridae</taxon>
        <taxon>Pentapetalae</taxon>
        <taxon>rosids</taxon>
        <taxon>fabids</taxon>
        <taxon>Fabales</taxon>
        <taxon>Fabaceae</taxon>
        <taxon>Papilionoideae</taxon>
        <taxon>50 kb inversion clade</taxon>
        <taxon>NPAAA clade</taxon>
        <taxon>Hologalegina</taxon>
        <taxon>IRL clade</taxon>
        <taxon>Trifolieae</taxon>
        <taxon>Trifolium</taxon>
    </lineage>
</organism>
<name>A0ACB0LSY3_TRIPR</name>
<comment type="caution">
    <text evidence="1">The sequence shown here is derived from an EMBL/GenBank/DDBJ whole genome shotgun (WGS) entry which is preliminary data.</text>
</comment>
<gene>
    <name evidence="1" type="ORF">MILVUS5_LOCUS36221</name>
</gene>
<protein>
    <submittedName>
        <fullName evidence="1">Uncharacterized protein</fullName>
    </submittedName>
</protein>